<reference evidence="1" key="1">
    <citation type="submission" date="2020-06" db="EMBL/GenBank/DDBJ databases">
        <authorList>
            <person name="Dong N."/>
        </authorList>
    </citation>
    <scope>NUCLEOTIDE SEQUENCE</scope>
    <source>
        <strain evidence="1">R1692</strain>
    </source>
</reference>
<organism evidence="1 2">
    <name type="scientific">Sphingobacterium hotanense</name>
    <dbReference type="NCBI Taxonomy" id="649196"/>
    <lineage>
        <taxon>Bacteria</taxon>
        <taxon>Pseudomonadati</taxon>
        <taxon>Bacteroidota</taxon>
        <taxon>Sphingobacteriia</taxon>
        <taxon>Sphingobacteriales</taxon>
        <taxon>Sphingobacteriaceae</taxon>
        <taxon>Sphingobacterium</taxon>
    </lineage>
</organism>
<keyword evidence="2" id="KW-1185">Reference proteome</keyword>
<dbReference type="RefSeq" id="WP_286652150.1">
    <property type="nucleotide sequence ID" value="NZ_JACAGK010000064.1"/>
</dbReference>
<evidence type="ECO:0008006" key="3">
    <source>
        <dbReference type="Google" id="ProtNLM"/>
    </source>
</evidence>
<dbReference type="Proteomes" id="UP001170954">
    <property type="component" value="Unassembled WGS sequence"/>
</dbReference>
<evidence type="ECO:0000313" key="2">
    <source>
        <dbReference type="Proteomes" id="UP001170954"/>
    </source>
</evidence>
<protein>
    <recommendedName>
        <fullName evidence="3">Lipoprotein</fullName>
    </recommendedName>
</protein>
<reference evidence="1" key="2">
    <citation type="journal article" date="2022" name="Sci. Total Environ.">
        <title>Prevalence, transmission, and molecular epidemiology of tet(X)-positive bacteria among humans, animals, and environmental niches in China: An epidemiological, and genomic-based study.</title>
        <authorList>
            <person name="Dong N."/>
            <person name="Zeng Y."/>
            <person name="Cai C."/>
            <person name="Sun C."/>
            <person name="Lu J."/>
            <person name="Liu C."/>
            <person name="Zhou H."/>
            <person name="Sun Q."/>
            <person name="Shu L."/>
            <person name="Wang H."/>
            <person name="Wang Y."/>
            <person name="Wang S."/>
            <person name="Wu C."/>
            <person name="Chan E.W."/>
            <person name="Chen G."/>
            <person name="Shen Z."/>
            <person name="Chen S."/>
            <person name="Zhang R."/>
        </authorList>
    </citation>
    <scope>NUCLEOTIDE SEQUENCE</scope>
    <source>
        <strain evidence="1">R1692</strain>
    </source>
</reference>
<dbReference type="PROSITE" id="PS51257">
    <property type="entry name" value="PROKAR_LIPOPROTEIN"/>
    <property type="match status" value="1"/>
</dbReference>
<sequence length="201" mass="23509">MNELAKFNFLLFIFFLMASCSKSDLEFRDKYEKSVRRWEDFKRESNNSYSYTTYSGSWTGWSAEMTFTIENGKIKRVSYIVPSIAPTKRPENGWAKESFIEAMRKKGYSEEELKKVEEQRVWEKMEWTEDESTLGSHGDYYLLTLDDVYRLAKENWLVKGKGVTNCLETEHNGLISKVGKIEENCADDCFEGVQITAIEKK</sequence>
<name>A0ABT7NRV2_9SPHI</name>
<accession>A0ABT7NRV2</accession>
<comment type="caution">
    <text evidence="1">The sequence shown here is derived from an EMBL/GenBank/DDBJ whole genome shotgun (WGS) entry which is preliminary data.</text>
</comment>
<evidence type="ECO:0000313" key="1">
    <source>
        <dbReference type="EMBL" id="MDM1049957.1"/>
    </source>
</evidence>
<proteinExistence type="predicted"/>
<dbReference type="EMBL" id="JACAGK010000064">
    <property type="protein sequence ID" value="MDM1049957.1"/>
    <property type="molecule type" value="Genomic_DNA"/>
</dbReference>
<gene>
    <name evidence="1" type="ORF">HX018_17085</name>
</gene>